<evidence type="ECO:0000256" key="8">
    <source>
        <dbReference type="ARBA" id="ARBA00023002"/>
    </source>
</evidence>
<comment type="catalytic activity">
    <reaction evidence="1 9">
        <text>(S)-malate + a quinone = a quinol + oxaloacetate</text>
        <dbReference type="Rhea" id="RHEA:46012"/>
        <dbReference type="ChEBI" id="CHEBI:15589"/>
        <dbReference type="ChEBI" id="CHEBI:16452"/>
        <dbReference type="ChEBI" id="CHEBI:24646"/>
        <dbReference type="ChEBI" id="CHEBI:132124"/>
        <dbReference type="EC" id="1.1.5.4"/>
    </reaction>
</comment>
<dbReference type="Proteomes" id="UP001596422">
    <property type="component" value="Unassembled WGS sequence"/>
</dbReference>
<gene>
    <name evidence="9 11" type="primary">mqo</name>
    <name evidence="11" type="ORF">ACFQDL_01300</name>
</gene>
<dbReference type="PANTHER" id="PTHR43104">
    <property type="entry name" value="L-2-HYDROXYGLUTARATE DEHYDROGENASE, MITOCHONDRIAL"/>
    <property type="match status" value="1"/>
</dbReference>
<dbReference type="NCBIfam" id="NF003605">
    <property type="entry name" value="PRK05257.1-4"/>
    <property type="match status" value="1"/>
</dbReference>
<dbReference type="EC" id="1.1.5.4" evidence="9"/>
<dbReference type="NCBIfam" id="NF003606">
    <property type="entry name" value="PRK05257.2-1"/>
    <property type="match status" value="1"/>
</dbReference>
<comment type="caution">
    <text evidence="11">The sequence shown here is derived from an EMBL/GenBank/DDBJ whole genome shotgun (WGS) entry which is preliminary data.</text>
</comment>
<dbReference type="NCBIfam" id="NF003603">
    <property type="entry name" value="PRK05257.1-1"/>
    <property type="match status" value="1"/>
</dbReference>
<evidence type="ECO:0000313" key="11">
    <source>
        <dbReference type="EMBL" id="MFC6668892.1"/>
    </source>
</evidence>
<dbReference type="GO" id="GO:0008924">
    <property type="term" value="F:L-malate dehydrogenase (quinone) activity"/>
    <property type="evidence" value="ECO:0007669"/>
    <property type="project" value="UniProtKB-EC"/>
</dbReference>
<protein>
    <recommendedName>
        <fullName evidence="9">Probable malate:quinone oxidoreductase</fullName>
        <ecNumber evidence="9">1.1.5.4</ecNumber>
    </recommendedName>
    <alternativeName>
        <fullName evidence="9">MQO</fullName>
    </alternativeName>
    <alternativeName>
        <fullName evidence="9">Malate dehydrogenase [quinone]</fullName>
    </alternativeName>
</protein>
<dbReference type="RefSeq" id="WP_379907449.1">
    <property type="nucleotide sequence ID" value="NZ_JBHSWE010000001.1"/>
</dbReference>
<reference evidence="12" key="1">
    <citation type="journal article" date="2019" name="Int. J. Syst. Evol. Microbiol.">
        <title>The Global Catalogue of Microorganisms (GCM) 10K type strain sequencing project: providing services to taxonomists for standard genome sequencing and annotation.</title>
        <authorList>
            <consortium name="The Broad Institute Genomics Platform"/>
            <consortium name="The Broad Institute Genome Sequencing Center for Infectious Disease"/>
            <person name="Wu L."/>
            <person name="Ma J."/>
        </authorList>
    </citation>
    <scope>NUCLEOTIDE SEQUENCE [LARGE SCALE GENOMIC DNA]</scope>
    <source>
        <strain evidence="12">NBRC 111756</strain>
    </source>
</reference>
<dbReference type="Pfam" id="PF06039">
    <property type="entry name" value="Mqo"/>
    <property type="match status" value="1"/>
</dbReference>
<comment type="pathway">
    <text evidence="3 9">Carbohydrate metabolism; tricarboxylic acid cycle; oxaloacetate from (S)-malate (quinone route): step 1/1.</text>
</comment>
<dbReference type="InterPro" id="IPR006231">
    <property type="entry name" value="MQO"/>
</dbReference>
<accession>A0ABW1ZUT2</accession>
<proteinExistence type="inferred from homology"/>
<evidence type="ECO:0000256" key="9">
    <source>
        <dbReference type="HAMAP-Rule" id="MF_00212"/>
    </source>
</evidence>
<dbReference type="NCBIfam" id="NF003608">
    <property type="entry name" value="PRK05257.2-4"/>
    <property type="match status" value="1"/>
</dbReference>
<keyword evidence="7 9" id="KW-0274">FAD</keyword>
<dbReference type="SUPFAM" id="SSF51905">
    <property type="entry name" value="FAD/NAD(P)-binding domain"/>
    <property type="match status" value="1"/>
</dbReference>
<dbReference type="EMBL" id="JBHSWE010000001">
    <property type="protein sequence ID" value="MFC6668892.1"/>
    <property type="molecule type" value="Genomic_DNA"/>
</dbReference>
<dbReference type="PANTHER" id="PTHR43104:SF2">
    <property type="entry name" value="L-2-HYDROXYGLUTARATE DEHYDROGENASE, MITOCHONDRIAL"/>
    <property type="match status" value="1"/>
</dbReference>
<keyword evidence="12" id="KW-1185">Reference proteome</keyword>
<evidence type="ECO:0000256" key="2">
    <source>
        <dbReference type="ARBA" id="ARBA00001974"/>
    </source>
</evidence>
<evidence type="ECO:0000256" key="4">
    <source>
        <dbReference type="ARBA" id="ARBA00006389"/>
    </source>
</evidence>
<evidence type="ECO:0000256" key="1">
    <source>
        <dbReference type="ARBA" id="ARBA00001139"/>
    </source>
</evidence>
<name>A0ABW1ZUT2_9GAMM</name>
<dbReference type="HAMAP" id="MF_00212">
    <property type="entry name" value="MQO"/>
    <property type="match status" value="1"/>
</dbReference>
<keyword evidence="8 9" id="KW-0560">Oxidoreductase</keyword>
<dbReference type="NCBIfam" id="NF003611">
    <property type="entry name" value="PRK05257.3-2"/>
    <property type="match status" value="1"/>
</dbReference>
<evidence type="ECO:0000256" key="3">
    <source>
        <dbReference type="ARBA" id="ARBA00005012"/>
    </source>
</evidence>
<feature type="region of interest" description="Disordered" evidence="10">
    <location>
        <begin position="498"/>
        <end position="518"/>
    </location>
</feature>
<organism evidence="11 12">
    <name type="scientific">Marinobacterium aestuariivivens</name>
    <dbReference type="NCBI Taxonomy" id="1698799"/>
    <lineage>
        <taxon>Bacteria</taxon>
        <taxon>Pseudomonadati</taxon>
        <taxon>Pseudomonadota</taxon>
        <taxon>Gammaproteobacteria</taxon>
        <taxon>Oceanospirillales</taxon>
        <taxon>Oceanospirillaceae</taxon>
        <taxon>Marinobacterium</taxon>
    </lineage>
</organism>
<sequence length="518" mass="56863">MTTKTVDVLLVGAGAMSTTLGMLLKQLDPALKITLVERLDHVAHESTDGWNNAGTGHAAYCELNYTPQKADGSIDTAKAFAINSAFEVSLQFWSYLVEQQVLPAPQNFINPTPHQSFVWGDDNVAFLRKRFEALSAHPAFADMEYSEDPEILRDWMPLVMQNRKAGEAVAGTRVRYGSDVDFGSLARYMASHLEQQPEFEMLLSRTVRDLKRKADGRWRVKLKNSQTGEREKIYARFVFLGAGGGALPLLQMSGIPEGDGYGGFPVSGQWLVCRKPEIVEQHLAKVYGKAPIGAPPMSVPHLDTRIINGEKALLFGPFAGFTTKFLKQGSKLDLPKSIKANNLKSMMSVGLNNMDLTRYLISEVMQSHDARIEALRKFFPEARSEDWSLSYAGQRVQIIKKDRANGGGKLEFGTEVITARDGSLAALLGASPGASTAVNTMIGILERCFPEQMASVDWQSRMKAMVPSYGQSLVEDPVLLQQVRERTLSVLQLDSAPAPAPKLSAAAEPAEVRQSLAS</sequence>
<evidence type="ECO:0000256" key="7">
    <source>
        <dbReference type="ARBA" id="ARBA00022827"/>
    </source>
</evidence>
<dbReference type="NCBIfam" id="TIGR01320">
    <property type="entry name" value="mal_quin_oxido"/>
    <property type="match status" value="1"/>
</dbReference>
<keyword evidence="5 9" id="KW-0816">Tricarboxylic acid cycle</keyword>
<dbReference type="NCBIfam" id="NF003613">
    <property type="entry name" value="PRK05257.3-4"/>
    <property type="match status" value="1"/>
</dbReference>
<dbReference type="InterPro" id="IPR036188">
    <property type="entry name" value="FAD/NAD-bd_sf"/>
</dbReference>
<evidence type="ECO:0000256" key="5">
    <source>
        <dbReference type="ARBA" id="ARBA00022532"/>
    </source>
</evidence>
<evidence type="ECO:0000256" key="10">
    <source>
        <dbReference type="SAM" id="MobiDB-lite"/>
    </source>
</evidence>
<evidence type="ECO:0000256" key="6">
    <source>
        <dbReference type="ARBA" id="ARBA00022630"/>
    </source>
</evidence>
<comment type="cofactor">
    <cofactor evidence="2 9">
        <name>FAD</name>
        <dbReference type="ChEBI" id="CHEBI:57692"/>
    </cofactor>
</comment>
<dbReference type="NCBIfam" id="NF009875">
    <property type="entry name" value="PRK13339.1"/>
    <property type="match status" value="1"/>
</dbReference>
<comment type="similarity">
    <text evidence="4 9">Belongs to the MQO family.</text>
</comment>
<keyword evidence="6 9" id="KW-0285">Flavoprotein</keyword>
<evidence type="ECO:0000313" key="12">
    <source>
        <dbReference type="Proteomes" id="UP001596422"/>
    </source>
</evidence>